<comment type="subcellular location">
    <subcellularLocation>
        <location evidence="1">Nucleus</location>
    </subcellularLocation>
</comment>
<comment type="caution">
    <text evidence="5">The sequence shown here is derived from an EMBL/GenBank/DDBJ whole genome shotgun (WGS) entry which is preliminary data.</text>
</comment>
<evidence type="ECO:0000313" key="6">
    <source>
        <dbReference type="Proteomes" id="UP000230002"/>
    </source>
</evidence>
<evidence type="ECO:0000256" key="2">
    <source>
        <dbReference type="ARBA" id="ARBA00023242"/>
    </source>
</evidence>
<accession>A0A2G8SUK3</accession>
<feature type="compositionally biased region" description="Acidic residues" evidence="4">
    <location>
        <begin position="314"/>
        <end position="328"/>
    </location>
</feature>
<organism evidence="5 6">
    <name type="scientific">Ganoderma sinense ZZ0214-1</name>
    <dbReference type="NCBI Taxonomy" id="1077348"/>
    <lineage>
        <taxon>Eukaryota</taxon>
        <taxon>Fungi</taxon>
        <taxon>Dikarya</taxon>
        <taxon>Basidiomycota</taxon>
        <taxon>Agaricomycotina</taxon>
        <taxon>Agaricomycetes</taxon>
        <taxon>Polyporales</taxon>
        <taxon>Polyporaceae</taxon>
        <taxon>Ganoderma</taxon>
    </lineage>
</organism>
<dbReference type="AlphaFoldDB" id="A0A2G8SUK3"/>
<feature type="compositionally biased region" description="Polar residues" evidence="4">
    <location>
        <begin position="285"/>
        <end position="309"/>
    </location>
</feature>
<evidence type="ECO:0000256" key="1">
    <source>
        <dbReference type="ARBA" id="ARBA00004123"/>
    </source>
</evidence>
<evidence type="ECO:0000256" key="4">
    <source>
        <dbReference type="SAM" id="MobiDB-lite"/>
    </source>
</evidence>
<dbReference type="Pfam" id="PF05615">
    <property type="entry name" value="THOC7"/>
    <property type="match status" value="1"/>
</dbReference>
<dbReference type="Proteomes" id="UP000230002">
    <property type="component" value="Unassembled WGS sequence"/>
</dbReference>
<dbReference type="GO" id="GO:0000445">
    <property type="term" value="C:THO complex part of transcription export complex"/>
    <property type="evidence" value="ECO:0007669"/>
    <property type="project" value="InterPro"/>
</dbReference>
<name>A0A2G8SUK3_9APHY</name>
<proteinExistence type="predicted"/>
<gene>
    <name evidence="5" type="ORF">GSI_01128</name>
</gene>
<protein>
    <submittedName>
        <fullName evidence="5">Uncharacterized protein</fullName>
    </submittedName>
</protein>
<dbReference type="InterPro" id="IPR008501">
    <property type="entry name" value="THOC7/Mft1"/>
</dbReference>
<feature type="region of interest" description="Disordered" evidence="4">
    <location>
        <begin position="203"/>
        <end position="361"/>
    </location>
</feature>
<keyword evidence="6" id="KW-1185">Reference proteome</keyword>
<reference evidence="5 6" key="1">
    <citation type="journal article" date="2015" name="Sci. Rep.">
        <title>Chromosome-level genome map provides insights into diverse defense mechanisms in the medicinal fungus Ganoderma sinense.</title>
        <authorList>
            <person name="Zhu Y."/>
            <person name="Xu J."/>
            <person name="Sun C."/>
            <person name="Zhou S."/>
            <person name="Xu H."/>
            <person name="Nelson D.R."/>
            <person name="Qian J."/>
            <person name="Song J."/>
            <person name="Luo H."/>
            <person name="Xiang L."/>
            <person name="Li Y."/>
            <person name="Xu Z."/>
            <person name="Ji A."/>
            <person name="Wang L."/>
            <person name="Lu S."/>
            <person name="Hayward A."/>
            <person name="Sun W."/>
            <person name="Li X."/>
            <person name="Schwartz D.C."/>
            <person name="Wang Y."/>
            <person name="Chen S."/>
        </authorList>
    </citation>
    <scope>NUCLEOTIDE SEQUENCE [LARGE SCALE GENOMIC DNA]</scope>
    <source>
        <strain evidence="5 6">ZZ0214-1</strain>
    </source>
</reference>
<feature type="compositionally biased region" description="Basic and acidic residues" evidence="4">
    <location>
        <begin position="329"/>
        <end position="340"/>
    </location>
</feature>
<dbReference type="OrthoDB" id="205166at2759"/>
<dbReference type="EMBL" id="AYKW01000001">
    <property type="protein sequence ID" value="PIL37434.1"/>
    <property type="molecule type" value="Genomic_DNA"/>
</dbReference>
<sequence>MAGSTADRAAEKAYVPPPLTVQQEDAIIHSRITNDEKGLRRVTKKFHSYASVAYTPVVPLSPLTPSSVDDAREAFLLELASFQLSLKKSFMVCEAEARQVEEYQRERERIADEHSRLKDQIEELKAALEQAQLERKQKIEYDVIAEKVNSLPSRDELEQSIQSLENDMAAIRAEHENQNRTLQAQKAALDTVIQDIHTLRLMGKQDATEDATPAPETQPAEEDVEMDATASVLTREESGELKEDAPSSSRHPSGASGKNAEDGQESEEDVPLAKTVLNPAARSFVPSTSKSRTNTPMMSAARSTSSLPTTKIPDEDDIEMGEIGEEEPKDVRPVSRKAREEELEEGEATDESSELSEPPDD</sequence>
<dbReference type="STRING" id="1077348.A0A2G8SUK3"/>
<keyword evidence="2" id="KW-0539">Nucleus</keyword>
<keyword evidence="3" id="KW-0175">Coiled coil</keyword>
<feature type="coiled-coil region" evidence="3">
    <location>
        <begin position="93"/>
        <end position="192"/>
    </location>
</feature>
<evidence type="ECO:0000256" key="3">
    <source>
        <dbReference type="SAM" id="Coils"/>
    </source>
</evidence>
<feature type="compositionally biased region" description="Basic and acidic residues" evidence="4">
    <location>
        <begin position="234"/>
        <end position="245"/>
    </location>
</feature>
<dbReference type="GO" id="GO:0006397">
    <property type="term" value="P:mRNA processing"/>
    <property type="evidence" value="ECO:0007669"/>
    <property type="project" value="InterPro"/>
</dbReference>
<feature type="compositionally biased region" description="Acidic residues" evidence="4">
    <location>
        <begin position="341"/>
        <end position="361"/>
    </location>
</feature>
<evidence type="ECO:0000313" key="5">
    <source>
        <dbReference type="EMBL" id="PIL37434.1"/>
    </source>
</evidence>